<dbReference type="InterPro" id="IPR023346">
    <property type="entry name" value="Lysozyme-like_dom_sf"/>
</dbReference>
<dbReference type="GO" id="GO:0006508">
    <property type="term" value="P:proteolysis"/>
    <property type="evidence" value="ECO:0007669"/>
    <property type="project" value="UniProtKB-KW"/>
</dbReference>
<dbReference type="InterPro" id="IPR050396">
    <property type="entry name" value="Glycosyltr_51/Transpeptidase"/>
</dbReference>
<keyword evidence="13" id="KW-0511">Multifunctional enzyme</keyword>
<organism evidence="19 20">
    <name type="scientific">Candidatus Wildermuthbacteria bacterium RIFCSPHIGHO2_01_FULL_49_22b</name>
    <dbReference type="NCBI Taxonomy" id="1802448"/>
    <lineage>
        <taxon>Bacteria</taxon>
        <taxon>Candidatus Wildermuthiibacteriota</taxon>
    </lineage>
</organism>
<sequence>MARWRYKKTYQKKFLLLSLLAQAVLFLVLLALLAGIGIFVYYAKDLPRPENLGEVSFARPTKIYDRTGRVLLYEVYGEEKREFAPLREISSFLPLAVIAAEDQNFYSHFGVDLKGVARAVLRNLSMLQAAQGASTITQQLARTVLLSREKTLGRKVRELILTLELERQYSKDEIMEFYLNHIPWGGNSYGAGAASQAYFEKPPSALTLAESAALAAMIQAPTRYSPFGNHQDELLARKDFMLERMAQLGFVSHEEEQEAKKEELVFAVSGTSQKAPHFVLDVVDSLLSRYGEDFLRENGLKVITTLDWEMQKAAEEAVSALAERNEFFNAYNAGLVAMNPQTGEILALVGSRGWSEESYPAGCVSGKNCLFDPKVNVVSYLQGRQPGSAFKPFVYAVAFEKGADDTTIVEDVETNFGIWGGKEYIPQNYDGKFRGPVTLRQALAQSLNIPSIKVLLDLAGLKDSIERAKELGITTLKDPSNYGPSLVLGGGEVYLLDMVTAYSVFATEGKRVYPSAVLSVEDSQGRNLWGNKNGTAQIMEPAVARLITSILSDEEARAPIFGRAFSLLVPGYEVAVKTGTTQEYRDAWTIGYTKDLVAGVWVGNNDNTAMTNAAGSVVGAPIWNQFMREALASLESSKSQFQNPK</sequence>
<keyword evidence="10" id="KW-0133">Cell shape</keyword>
<keyword evidence="9" id="KW-0378">Hydrolase</keyword>
<comment type="caution">
    <text evidence="19">The sequence shown here is derived from an EMBL/GenBank/DDBJ whole genome shotgun (WGS) entry which is preliminary data.</text>
</comment>
<dbReference type="InterPro" id="IPR001264">
    <property type="entry name" value="Glyco_trans_51"/>
</dbReference>
<evidence type="ECO:0000256" key="12">
    <source>
        <dbReference type="ARBA" id="ARBA00023136"/>
    </source>
</evidence>
<comment type="catalytic activity">
    <reaction evidence="15">
        <text>Preferential cleavage: (Ac)2-L-Lys-D-Ala-|-D-Ala. Also transpeptidation of peptidyl-alanyl moieties that are N-acyl substituents of D-alanine.</text>
        <dbReference type="EC" id="3.4.16.4"/>
    </reaction>
</comment>
<dbReference type="InterPro" id="IPR012338">
    <property type="entry name" value="Beta-lactam/transpept-like"/>
</dbReference>
<evidence type="ECO:0000256" key="2">
    <source>
        <dbReference type="ARBA" id="ARBA00007090"/>
    </source>
</evidence>
<evidence type="ECO:0000259" key="18">
    <source>
        <dbReference type="Pfam" id="PF00912"/>
    </source>
</evidence>
<evidence type="ECO:0000256" key="5">
    <source>
        <dbReference type="ARBA" id="ARBA00022645"/>
    </source>
</evidence>
<dbReference type="GO" id="GO:0071555">
    <property type="term" value="P:cell wall organization"/>
    <property type="evidence" value="ECO:0007669"/>
    <property type="project" value="UniProtKB-KW"/>
</dbReference>
<evidence type="ECO:0000256" key="6">
    <source>
        <dbReference type="ARBA" id="ARBA00022670"/>
    </source>
</evidence>
<gene>
    <name evidence="19" type="ORF">A2672_01985</name>
</gene>
<evidence type="ECO:0000256" key="11">
    <source>
        <dbReference type="ARBA" id="ARBA00022984"/>
    </source>
</evidence>
<dbReference type="InterPro" id="IPR036950">
    <property type="entry name" value="PBP_transglycosylase"/>
</dbReference>
<dbReference type="FunFam" id="1.10.3810.10:FF:000001">
    <property type="entry name" value="Penicillin-binding protein 1A"/>
    <property type="match status" value="1"/>
</dbReference>
<dbReference type="PANTHER" id="PTHR32282">
    <property type="entry name" value="BINDING PROTEIN TRANSPEPTIDASE, PUTATIVE-RELATED"/>
    <property type="match status" value="1"/>
</dbReference>
<evidence type="ECO:0000256" key="13">
    <source>
        <dbReference type="ARBA" id="ARBA00023268"/>
    </source>
</evidence>
<evidence type="ECO:0000256" key="15">
    <source>
        <dbReference type="ARBA" id="ARBA00034000"/>
    </source>
</evidence>
<evidence type="ECO:0000313" key="20">
    <source>
        <dbReference type="Proteomes" id="UP000178065"/>
    </source>
</evidence>
<evidence type="ECO:0000259" key="17">
    <source>
        <dbReference type="Pfam" id="PF00905"/>
    </source>
</evidence>
<accession>A0A1G2QX74</accession>
<keyword evidence="5" id="KW-0121">Carboxypeptidase</keyword>
<dbReference type="STRING" id="1802448.A2672_01985"/>
<keyword evidence="14" id="KW-0961">Cell wall biogenesis/degradation</keyword>
<dbReference type="GO" id="GO:0030288">
    <property type="term" value="C:outer membrane-bounded periplasmic space"/>
    <property type="evidence" value="ECO:0007669"/>
    <property type="project" value="TreeGrafter"/>
</dbReference>
<feature type="domain" description="Glycosyl transferase family 51" evidence="18">
    <location>
        <begin position="74"/>
        <end position="245"/>
    </location>
</feature>
<keyword evidence="7" id="KW-0328">Glycosyltransferase</keyword>
<dbReference type="GO" id="GO:0008955">
    <property type="term" value="F:peptidoglycan glycosyltransferase activity"/>
    <property type="evidence" value="ECO:0007669"/>
    <property type="project" value="UniProtKB-EC"/>
</dbReference>
<keyword evidence="4" id="KW-1003">Cell membrane</keyword>
<evidence type="ECO:0000256" key="1">
    <source>
        <dbReference type="ARBA" id="ARBA00004236"/>
    </source>
</evidence>
<dbReference type="AlphaFoldDB" id="A0A1G2QX74"/>
<comment type="subcellular location">
    <subcellularLocation>
        <location evidence="1">Cell membrane</location>
    </subcellularLocation>
</comment>
<evidence type="ECO:0000256" key="8">
    <source>
        <dbReference type="ARBA" id="ARBA00022679"/>
    </source>
</evidence>
<evidence type="ECO:0000256" key="4">
    <source>
        <dbReference type="ARBA" id="ARBA00022475"/>
    </source>
</evidence>
<proteinExistence type="inferred from homology"/>
<dbReference type="GO" id="GO:0005886">
    <property type="term" value="C:plasma membrane"/>
    <property type="evidence" value="ECO:0007669"/>
    <property type="project" value="UniProtKB-SubCell"/>
</dbReference>
<dbReference type="GO" id="GO:0008658">
    <property type="term" value="F:penicillin binding"/>
    <property type="evidence" value="ECO:0007669"/>
    <property type="project" value="InterPro"/>
</dbReference>
<dbReference type="Pfam" id="PF00905">
    <property type="entry name" value="Transpeptidase"/>
    <property type="match status" value="1"/>
</dbReference>
<reference evidence="19 20" key="1">
    <citation type="journal article" date="2016" name="Nat. Commun.">
        <title>Thousands of microbial genomes shed light on interconnected biogeochemical processes in an aquifer system.</title>
        <authorList>
            <person name="Anantharaman K."/>
            <person name="Brown C.T."/>
            <person name="Hug L.A."/>
            <person name="Sharon I."/>
            <person name="Castelle C.J."/>
            <person name="Probst A.J."/>
            <person name="Thomas B.C."/>
            <person name="Singh A."/>
            <person name="Wilkins M.J."/>
            <person name="Karaoz U."/>
            <person name="Brodie E.L."/>
            <person name="Williams K.H."/>
            <person name="Hubbard S.S."/>
            <person name="Banfield J.F."/>
        </authorList>
    </citation>
    <scope>NUCLEOTIDE SEQUENCE [LARGE SCALE GENOMIC DNA]</scope>
</reference>
<keyword evidence="12" id="KW-0472">Membrane</keyword>
<name>A0A1G2QX74_9BACT</name>
<dbReference type="GO" id="GO:0009002">
    <property type="term" value="F:serine-type D-Ala-D-Ala carboxypeptidase activity"/>
    <property type="evidence" value="ECO:0007669"/>
    <property type="project" value="UniProtKB-EC"/>
</dbReference>
<evidence type="ECO:0000313" key="19">
    <source>
        <dbReference type="EMBL" id="OHA65234.1"/>
    </source>
</evidence>
<evidence type="ECO:0000256" key="14">
    <source>
        <dbReference type="ARBA" id="ARBA00023316"/>
    </source>
</evidence>
<evidence type="ECO:0000256" key="3">
    <source>
        <dbReference type="ARBA" id="ARBA00007739"/>
    </source>
</evidence>
<comment type="catalytic activity">
    <reaction evidence="16">
        <text>[GlcNAc-(1-&gt;4)-Mur2Ac(oyl-L-Ala-gamma-D-Glu-L-Lys-D-Ala-D-Ala)](n)-di-trans,octa-cis-undecaprenyl diphosphate + beta-D-GlcNAc-(1-&gt;4)-Mur2Ac(oyl-L-Ala-gamma-D-Glu-L-Lys-D-Ala-D-Ala)-di-trans,octa-cis-undecaprenyl diphosphate = [GlcNAc-(1-&gt;4)-Mur2Ac(oyl-L-Ala-gamma-D-Glu-L-Lys-D-Ala-D-Ala)](n+1)-di-trans,octa-cis-undecaprenyl diphosphate + di-trans,octa-cis-undecaprenyl diphosphate + H(+)</text>
        <dbReference type="Rhea" id="RHEA:23708"/>
        <dbReference type="Rhea" id="RHEA-COMP:9602"/>
        <dbReference type="Rhea" id="RHEA-COMP:9603"/>
        <dbReference type="ChEBI" id="CHEBI:15378"/>
        <dbReference type="ChEBI" id="CHEBI:58405"/>
        <dbReference type="ChEBI" id="CHEBI:60033"/>
        <dbReference type="ChEBI" id="CHEBI:78435"/>
        <dbReference type="EC" id="2.4.99.28"/>
    </reaction>
</comment>
<dbReference type="EMBL" id="MHTT01000015">
    <property type="protein sequence ID" value="OHA65234.1"/>
    <property type="molecule type" value="Genomic_DNA"/>
</dbReference>
<dbReference type="SUPFAM" id="SSF53955">
    <property type="entry name" value="Lysozyme-like"/>
    <property type="match status" value="1"/>
</dbReference>
<dbReference type="Proteomes" id="UP000178065">
    <property type="component" value="Unassembled WGS sequence"/>
</dbReference>
<evidence type="ECO:0000256" key="7">
    <source>
        <dbReference type="ARBA" id="ARBA00022676"/>
    </source>
</evidence>
<comment type="similarity">
    <text evidence="3">In the N-terminal section; belongs to the glycosyltransferase 51 family.</text>
</comment>
<keyword evidence="8" id="KW-0808">Transferase</keyword>
<dbReference type="Pfam" id="PF00912">
    <property type="entry name" value="Transgly"/>
    <property type="match status" value="1"/>
</dbReference>
<evidence type="ECO:0000256" key="9">
    <source>
        <dbReference type="ARBA" id="ARBA00022801"/>
    </source>
</evidence>
<dbReference type="PANTHER" id="PTHR32282:SF11">
    <property type="entry name" value="PENICILLIN-BINDING PROTEIN 1B"/>
    <property type="match status" value="1"/>
</dbReference>
<evidence type="ECO:0000256" key="10">
    <source>
        <dbReference type="ARBA" id="ARBA00022960"/>
    </source>
</evidence>
<feature type="domain" description="Penicillin-binding protein transpeptidase" evidence="17">
    <location>
        <begin position="335"/>
        <end position="627"/>
    </location>
</feature>
<keyword evidence="11" id="KW-0573">Peptidoglycan synthesis</keyword>
<dbReference type="SUPFAM" id="SSF56601">
    <property type="entry name" value="beta-lactamase/transpeptidase-like"/>
    <property type="match status" value="1"/>
</dbReference>
<dbReference type="Gene3D" id="1.10.3810.10">
    <property type="entry name" value="Biosynthetic peptidoglycan transglycosylase-like"/>
    <property type="match status" value="1"/>
</dbReference>
<comment type="similarity">
    <text evidence="2">In the C-terminal section; belongs to the transpeptidase family.</text>
</comment>
<evidence type="ECO:0000256" key="16">
    <source>
        <dbReference type="ARBA" id="ARBA00049902"/>
    </source>
</evidence>
<dbReference type="InterPro" id="IPR001460">
    <property type="entry name" value="PCN-bd_Tpept"/>
</dbReference>
<dbReference type="GO" id="GO:0008360">
    <property type="term" value="P:regulation of cell shape"/>
    <property type="evidence" value="ECO:0007669"/>
    <property type="project" value="UniProtKB-KW"/>
</dbReference>
<dbReference type="Gene3D" id="3.40.710.10">
    <property type="entry name" value="DD-peptidase/beta-lactamase superfamily"/>
    <property type="match status" value="1"/>
</dbReference>
<keyword evidence="6" id="KW-0645">Protease</keyword>
<protein>
    <submittedName>
        <fullName evidence="19">Uncharacterized protein</fullName>
    </submittedName>
</protein>
<dbReference type="GO" id="GO:0009252">
    <property type="term" value="P:peptidoglycan biosynthetic process"/>
    <property type="evidence" value="ECO:0007669"/>
    <property type="project" value="UniProtKB-KW"/>
</dbReference>